<feature type="domain" description="HTH tetR-type" evidence="5">
    <location>
        <begin position="32"/>
        <end position="92"/>
    </location>
</feature>
<protein>
    <submittedName>
        <fullName evidence="6">TetR family transcriptional regulator</fullName>
    </submittedName>
</protein>
<evidence type="ECO:0000256" key="2">
    <source>
        <dbReference type="ARBA" id="ARBA00023125"/>
    </source>
</evidence>
<dbReference type="InterPro" id="IPR036271">
    <property type="entry name" value="Tet_transcr_reg_TetR-rel_C_sf"/>
</dbReference>
<evidence type="ECO:0000313" key="6">
    <source>
        <dbReference type="EMBL" id="PFG17290.1"/>
    </source>
</evidence>
<dbReference type="EMBL" id="PDJC01000001">
    <property type="protein sequence ID" value="PFG17290.1"/>
    <property type="molecule type" value="Genomic_DNA"/>
</dbReference>
<accession>A0A2A9CUJ8</accession>
<gene>
    <name evidence="6" type="ORF">ATK74_1857</name>
</gene>
<dbReference type="InterPro" id="IPR011075">
    <property type="entry name" value="TetR_C"/>
</dbReference>
<keyword evidence="7" id="KW-1185">Reference proteome</keyword>
<evidence type="ECO:0000259" key="5">
    <source>
        <dbReference type="PROSITE" id="PS50977"/>
    </source>
</evidence>
<feature type="DNA-binding region" description="H-T-H motif" evidence="4">
    <location>
        <begin position="55"/>
        <end position="74"/>
    </location>
</feature>
<dbReference type="AlphaFoldDB" id="A0A2A9CUJ8"/>
<dbReference type="PANTHER" id="PTHR30055:SF234">
    <property type="entry name" value="HTH-TYPE TRANSCRIPTIONAL REGULATOR BETI"/>
    <property type="match status" value="1"/>
</dbReference>
<sequence>MVHDDGGILTPDAVREFERAGLVTATFRRLEHSRQQAITVAILEEAFERGPARIRLKETAAAAGVSVGSLYQYFGSQRVVVDFAIELVAGILSAELRSFVPELRKLPLRDGLEAWLSGGVEWSRSYAAVMRYFTRAAYDGDPAVSLRLVRPIAEAMLEAMTAMVAAAIERGEIRADLDPDVTASVLHGALSAIVDASLLPHLGGYLLPGSTPAADTIAAAIDTLVRGLS</sequence>
<dbReference type="PANTHER" id="PTHR30055">
    <property type="entry name" value="HTH-TYPE TRANSCRIPTIONAL REGULATOR RUTR"/>
    <property type="match status" value="1"/>
</dbReference>
<dbReference type="GO" id="GO:0000976">
    <property type="term" value="F:transcription cis-regulatory region binding"/>
    <property type="evidence" value="ECO:0007669"/>
    <property type="project" value="TreeGrafter"/>
</dbReference>
<dbReference type="Pfam" id="PF00440">
    <property type="entry name" value="TetR_N"/>
    <property type="match status" value="1"/>
</dbReference>
<dbReference type="Pfam" id="PF16859">
    <property type="entry name" value="TetR_C_11"/>
    <property type="match status" value="1"/>
</dbReference>
<organism evidence="6 7">
    <name type="scientific">Propionicimonas paludicola</name>
    <dbReference type="NCBI Taxonomy" id="185243"/>
    <lineage>
        <taxon>Bacteria</taxon>
        <taxon>Bacillati</taxon>
        <taxon>Actinomycetota</taxon>
        <taxon>Actinomycetes</taxon>
        <taxon>Propionibacteriales</taxon>
        <taxon>Nocardioidaceae</taxon>
        <taxon>Propionicimonas</taxon>
    </lineage>
</organism>
<evidence type="ECO:0000313" key="7">
    <source>
        <dbReference type="Proteomes" id="UP000226079"/>
    </source>
</evidence>
<evidence type="ECO:0000256" key="1">
    <source>
        <dbReference type="ARBA" id="ARBA00023015"/>
    </source>
</evidence>
<dbReference type="Proteomes" id="UP000226079">
    <property type="component" value="Unassembled WGS sequence"/>
</dbReference>
<dbReference type="SUPFAM" id="SSF48498">
    <property type="entry name" value="Tetracyclin repressor-like, C-terminal domain"/>
    <property type="match status" value="1"/>
</dbReference>
<keyword evidence="2 4" id="KW-0238">DNA-binding</keyword>
<name>A0A2A9CUJ8_9ACTN</name>
<comment type="caution">
    <text evidence="6">The sequence shown here is derived from an EMBL/GenBank/DDBJ whole genome shotgun (WGS) entry which is preliminary data.</text>
</comment>
<evidence type="ECO:0000256" key="3">
    <source>
        <dbReference type="ARBA" id="ARBA00023163"/>
    </source>
</evidence>
<evidence type="ECO:0000256" key="4">
    <source>
        <dbReference type="PROSITE-ProRule" id="PRU00335"/>
    </source>
</evidence>
<reference evidence="6 7" key="1">
    <citation type="submission" date="2017-10" db="EMBL/GenBank/DDBJ databases">
        <title>Sequencing the genomes of 1000 actinobacteria strains.</title>
        <authorList>
            <person name="Klenk H.-P."/>
        </authorList>
    </citation>
    <scope>NUCLEOTIDE SEQUENCE [LARGE SCALE GENOMIC DNA]</scope>
    <source>
        <strain evidence="6 7">DSM 15597</strain>
    </source>
</reference>
<keyword evidence="3" id="KW-0804">Transcription</keyword>
<dbReference type="GO" id="GO:0003700">
    <property type="term" value="F:DNA-binding transcription factor activity"/>
    <property type="evidence" value="ECO:0007669"/>
    <property type="project" value="TreeGrafter"/>
</dbReference>
<dbReference type="OrthoDB" id="5242390at2"/>
<proteinExistence type="predicted"/>
<dbReference type="InterPro" id="IPR001647">
    <property type="entry name" value="HTH_TetR"/>
</dbReference>
<dbReference type="PROSITE" id="PS50977">
    <property type="entry name" value="HTH_TETR_2"/>
    <property type="match status" value="1"/>
</dbReference>
<dbReference type="InterPro" id="IPR050109">
    <property type="entry name" value="HTH-type_TetR-like_transc_reg"/>
</dbReference>
<dbReference type="SUPFAM" id="SSF46689">
    <property type="entry name" value="Homeodomain-like"/>
    <property type="match status" value="1"/>
</dbReference>
<dbReference type="RefSeq" id="WP_098460732.1">
    <property type="nucleotide sequence ID" value="NZ_PDJC01000001.1"/>
</dbReference>
<dbReference type="InterPro" id="IPR009057">
    <property type="entry name" value="Homeodomain-like_sf"/>
</dbReference>
<keyword evidence="1" id="KW-0805">Transcription regulation</keyword>
<dbReference type="Gene3D" id="1.10.357.10">
    <property type="entry name" value="Tetracycline Repressor, domain 2"/>
    <property type="match status" value="1"/>
</dbReference>